<reference evidence="2" key="1">
    <citation type="journal article" date="2014" name="Nat. Commun.">
        <title>The rainbow trout genome provides novel insights into evolution after whole-genome duplication in vertebrates.</title>
        <authorList>
            <person name="Berthelot C."/>
            <person name="Brunet F."/>
            <person name="Chalopin D."/>
            <person name="Juanchich A."/>
            <person name="Bernard M."/>
            <person name="Noel B."/>
            <person name="Bento P."/>
            <person name="Da Silva C."/>
            <person name="Labadie K."/>
            <person name="Alberti A."/>
            <person name="Aury J.M."/>
            <person name="Louis A."/>
            <person name="Dehais P."/>
            <person name="Bardou P."/>
            <person name="Montfort J."/>
            <person name="Klopp C."/>
            <person name="Cabau C."/>
            <person name="Gaspin C."/>
            <person name="Thorgaard G.H."/>
            <person name="Boussaha M."/>
            <person name="Quillet E."/>
            <person name="Guyomard R."/>
            <person name="Galiana D."/>
            <person name="Bobe J."/>
            <person name="Volff J.N."/>
            <person name="Genet C."/>
            <person name="Wincker P."/>
            <person name="Jaillon O."/>
            <person name="Roest Crollius H."/>
            <person name="Guiguen Y."/>
        </authorList>
    </citation>
    <scope>NUCLEOTIDE SEQUENCE [LARGE SCALE GENOMIC DNA]</scope>
</reference>
<evidence type="ECO:0008006" key="4">
    <source>
        <dbReference type="Google" id="ProtNLM"/>
    </source>
</evidence>
<evidence type="ECO:0000313" key="3">
    <source>
        <dbReference type="Proteomes" id="UP000193380"/>
    </source>
</evidence>
<dbReference type="Gene3D" id="2.60.40.10">
    <property type="entry name" value="Immunoglobulins"/>
    <property type="match status" value="1"/>
</dbReference>
<evidence type="ECO:0000256" key="1">
    <source>
        <dbReference type="SAM" id="MobiDB-lite"/>
    </source>
</evidence>
<gene>
    <name evidence="2" type="ORF">GSONMT00019431001</name>
</gene>
<reference evidence="2" key="2">
    <citation type="submission" date="2014-03" db="EMBL/GenBank/DDBJ databases">
        <authorList>
            <person name="Genoscope - CEA"/>
        </authorList>
    </citation>
    <scope>NUCLEOTIDE SEQUENCE</scope>
</reference>
<sequence length="163" mass="18034">MSWSTPKIPPNLRSFTSSPRPGLPTLALTSARSYIVQDKSKGSSTHRLTVTGLQTPVLQVTSQILFEGDEVAATCSAPDEYGSLLFHFYRDQEKIKQVRASGNSVETRLELKHSGDTHLCCYFEITMLPDAGRSNNSNTVKVMVKELFITPVMNILPGKDVIF</sequence>
<dbReference type="AlphaFoldDB" id="A0A060YK30"/>
<dbReference type="EMBL" id="FR909810">
    <property type="protein sequence ID" value="CDQ89769.1"/>
    <property type="molecule type" value="Genomic_DNA"/>
</dbReference>
<protein>
    <recommendedName>
        <fullName evidence="4">Ig-like domain-containing protein</fullName>
    </recommendedName>
</protein>
<name>A0A060YK30_ONCMY</name>
<dbReference type="InterPro" id="IPR013783">
    <property type="entry name" value="Ig-like_fold"/>
</dbReference>
<proteinExistence type="predicted"/>
<accession>A0A060YK30</accession>
<organism evidence="2 3">
    <name type="scientific">Oncorhynchus mykiss</name>
    <name type="common">Rainbow trout</name>
    <name type="synonym">Salmo gairdneri</name>
    <dbReference type="NCBI Taxonomy" id="8022"/>
    <lineage>
        <taxon>Eukaryota</taxon>
        <taxon>Metazoa</taxon>
        <taxon>Chordata</taxon>
        <taxon>Craniata</taxon>
        <taxon>Vertebrata</taxon>
        <taxon>Euteleostomi</taxon>
        <taxon>Actinopterygii</taxon>
        <taxon>Neopterygii</taxon>
        <taxon>Teleostei</taxon>
        <taxon>Protacanthopterygii</taxon>
        <taxon>Salmoniformes</taxon>
        <taxon>Salmonidae</taxon>
        <taxon>Salmoninae</taxon>
        <taxon>Oncorhynchus</taxon>
    </lineage>
</organism>
<dbReference type="PaxDb" id="8022-A0A060YK30"/>
<evidence type="ECO:0000313" key="2">
    <source>
        <dbReference type="EMBL" id="CDQ89769.1"/>
    </source>
</evidence>
<feature type="region of interest" description="Disordered" evidence="1">
    <location>
        <begin position="1"/>
        <end position="20"/>
    </location>
</feature>
<dbReference type="STRING" id="8022.A0A060YK30"/>
<dbReference type="Proteomes" id="UP000193380">
    <property type="component" value="Unassembled WGS sequence"/>
</dbReference>